<dbReference type="EMBL" id="GDHC01013175">
    <property type="protein sequence ID" value="JAQ05454.1"/>
    <property type="molecule type" value="Transcribed_RNA"/>
</dbReference>
<feature type="compositionally biased region" description="Basic and acidic residues" evidence="1">
    <location>
        <begin position="118"/>
        <end position="146"/>
    </location>
</feature>
<sequence>QTLIPHIPTQQLYKQYYSVQRWWKYPTPRSIDSTTTVQDPRVRSCHDHVRSKSTEVDKEQKKRPKHAKDVTKAARAPSNISTSTLQASEDDGSTYQNKGAYVHKDGYRNTDRDEDENTVSKDESTDVKGAKKGTCSDEIEKGSTEQRRKRRKREHEKERVRRQKELQKQVEGCTIVVEK</sequence>
<dbReference type="AlphaFoldDB" id="A0A0A9Z484"/>
<accession>A0A0A9Z484</accession>
<feature type="region of interest" description="Disordered" evidence="1">
    <location>
        <begin position="28"/>
        <end position="179"/>
    </location>
</feature>
<gene>
    <name evidence="2" type="primary">rpsA</name>
    <name evidence="2" type="ORF">CM83_102774</name>
    <name evidence="3" type="ORF">g.2193</name>
</gene>
<feature type="compositionally biased region" description="Polar residues" evidence="1">
    <location>
        <begin position="78"/>
        <end position="97"/>
    </location>
</feature>
<organism evidence="2">
    <name type="scientific">Lygus hesperus</name>
    <name type="common">Western plant bug</name>
    <dbReference type="NCBI Taxonomy" id="30085"/>
    <lineage>
        <taxon>Eukaryota</taxon>
        <taxon>Metazoa</taxon>
        <taxon>Ecdysozoa</taxon>
        <taxon>Arthropoda</taxon>
        <taxon>Hexapoda</taxon>
        <taxon>Insecta</taxon>
        <taxon>Pterygota</taxon>
        <taxon>Neoptera</taxon>
        <taxon>Paraneoptera</taxon>
        <taxon>Hemiptera</taxon>
        <taxon>Heteroptera</taxon>
        <taxon>Panheteroptera</taxon>
        <taxon>Cimicomorpha</taxon>
        <taxon>Miridae</taxon>
        <taxon>Mirini</taxon>
        <taxon>Lygus</taxon>
    </lineage>
</organism>
<proteinExistence type="predicted"/>
<dbReference type="GO" id="GO:0005840">
    <property type="term" value="C:ribosome"/>
    <property type="evidence" value="ECO:0007669"/>
    <property type="project" value="UniProtKB-KW"/>
</dbReference>
<evidence type="ECO:0000313" key="2">
    <source>
        <dbReference type="EMBL" id="JAG38691.1"/>
    </source>
</evidence>
<dbReference type="EMBL" id="GBHO01004913">
    <property type="protein sequence ID" value="JAG38691.1"/>
    <property type="molecule type" value="Transcribed_RNA"/>
</dbReference>
<keyword evidence="2" id="KW-0687">Ribonucleoprotein</keyword>
<feature type="non-terminal residue" evidence="2">
    <location>
        <position position="1"/>
    </location>
</feature>
<protein>
    <submittedName>
        <fullName evidence="2">30S ribosomal protein S1</fullName>
    </submittedName>
</protein>
<name>A0A0A9Z484_LYGHE</name>
<reference evidence="3" key="3">
    <citation type="journal article" date="2016" name="Gigascience">
        <title>De novo construction of an expanded transcriptome assembly for the western tarnished plant bug, Lygus hesperus.</title>
        <authorList>
            <person name="Tassone E.E."/>
            <person name="Geib S.M."/>
            <person name="Hall B."/>
            <person name="Fabrick J.A."/>
            <person name="Brent C.S."/>
            <person name="Hull J.J."/>
        </authorList>
    </citation>
    <scope>NUCLEOTIDE SEQUENCE</scope>
</reference>
<reference evidence="2" key="1">
    <citation type="journal article" date="2014" name="PLoS ONE">
        <title>Transcriptome-Based Identification of ABC Transporters in the Western Tarnished Plant Bug Lygus hesperus.</title>
        <authorList>
            <person name="Hull J.J."/>
            <person name="Chaney K."/>
            <person name="Geib S.M."/>
            <person name="Fabrick J.A."/>
            <person name="Brent C.S."/>
            <person name="Walsh D."/>
            <person name="Lavine L.C."/>
        </authorList>
    </citation>
    <scope>NUCLEOTIDE SEQUENCE</scope>
</reference>
<keyword evidence="2" id="KW-0689">Ribosomal protein</keyword>
<feature type="compositionally biased region" description="Basic and acidic residues" evidence="1">
    <location>
        <begin position="102"/>
        <end position="111"/>
    </location>
</feature>
<evidence type="ECO:0000256" key="1">
    <source>
        <dbReference type="SAM" id="MobiDB-lite"/>
    </source>
</evidence>
<feature type="compositionally biased region" description="Basic and acidic residues" evidence="1">
    <location>
        <begin position="155"/>
        <end position="168"/>
    </location>
</feature>
<reference evidence="2" key="2">
    <citation type="submission" date="2014-07" db="EMBL/GenBank/DDBJ databases">
        <authorList>
            <person name="Hull J."/>
        </authorList>
    </citation>
    <scope>NUCLEOTIDE SEQUENCE</scope>
</reference>
<evidence type="ECO:0000313" key="3">
    <source>
        <dbReference type="EMBL" id="JAQ05454.1"/>
    </source>
</evidence>
<feature type="compositionally biased region" description="Basic and acidic residues" evidence="1">
    <location>
        <begin position="40"/>
        <end position="60"/>
    </location>
</feature>